<keyword evidence="2" id="KW-0472">Membrane</keyword>
<feature type="transmembrane region" description="Helical" evidence="2">
    <location>
        <begin position="81"/>
        <end position="104"/>
    </location>
</feature>
<evidence type="ECO:0000313" key="4">
    <source>
        <dbReference type="Proteomes" id="UP000325763"/>
    </source>
</evidence>
<feature type="transmembrane region" description="Helical" evidence="2">
    <location>
        <begin position="54"/>
        <end position="75"/>
    </location>
</feature>
<name>A0A5P2W468_9ACTN</name>
<keyword evidence="2" id="KW-1133">Transmembrane helix</keyword>
<feature type="region of interest" description="Disordered" evidence="1">
    <location>
        <begin position="120"/>
        <end position="144"/>
    </location>
</feature>
<protein>
    <submittedName>
        <fullName evidence="3">Uncharacterized protein</fullName>
    </submittedName>
</protein>
<proteinExistence type="predicted"/>
<evidence type="ECO:0000256" key="1">
    <source>
        <dbReference type="SAM" id="MobiDB-lite"/>
    </source>
</evidence>
<keyword evidence="2" id="KW-0812">Transmembrane</keyword>
<dbReference type="KEGG" id="snq:CP978_08810"/>
<evidence type="ECO:0000313" key="3">
    <source>
        <dbReference type="EMBL" id="QEV38643.1"/>
    </source>
</evidence>
<dbReference type="RefSeq" id="WP_150478171.1">
    <property type="nucleotide sequence ID" value="NZ_CP023747.1"/>
</dbReference>
<organism evidence="3 4">
    <name type="scientific">Streptomyces nodosus</name>
    <dbReference type="NCBI Taxonomy" id="40318"/>
    <lineage>
        <taxon>Bacteria</taxon>
        <taxon>Bacillati</taxon>
        <taxon>Actinomycetota</taxon>
        <taxon>Actinomycetes</taxon>
        <taxon>Kitasatosporales</taxon>
        <taxon>Streptomycetaceae</taxon>
        <taxon>Streptomyces</taxon>
    </lineage>
</organism>
<sequence>MAVLGFLEWCRQLRALRSLGAADPPGSAPDRPAPRAGAARSRAAGPARTTTSRLLPGTAGGSVLLFGVALSAHVASGVGPAALTPLTLTVLGVLGAALVTALAAGVGRALRRRSAAVRAPGISGPGSLVDEASPRPGPERGDAP</sequence>
<dbReference type="Proteomes" id="UP000325763">
    <property type="component" value="Chromosome"/>
</dbReference>
<dbReference type="EMBL" id="CP023747">
    <property type="protein sequence ID" value="QEV38643.1"/>
    <property type="molecule type" value="Genomic_DNA"/>
</dbReference>
<feature type="region of interest" description="Disordered" evidence="1">
    <location>
        <begin position="20"/>
        <end position="54"/>
    </location>
</feature>
<accession>A0A5P2W468</accession>
<reference evidence="3 4" key="1">
    <citation type="submission" date="2017-09" db="EMBL/GenBank/DDBJ databases">
        <title>Streptomyces genome completion.</title>
        <authorList>
            <person name="Lee N."/>
            <person name="Cho B.-K."/>
        </authorList>
    </citation>
    <scope>NUCLEOTIDE SEQUENCE [LARGE SCALE GENOMIC DNA]</scope>
    <source>
        <strain evidence="3 4">ATCC 14899</strain>
    </source>
</reference>
<feature type="compositionally biased region" description="Low complexity" evidence="1">
    <location>
        <begin position="21"/>
        <end position="53"/>
    </location>
</feature>
<evidence type="ECO:0000256" key="2">
    <source>
        <dbReference type="SAM" id="Phobius"/>
    </source>
</evidence>
<dbReference type="AlphaFoldDB" id="A0A5P2W468"/>
<gene>
    <name evidence="3" type="ORF">CP978_08810</name>
</gene>